<protein>
    <submittedName>
        <fullName evidence="3">Acetyl xylan esterase AXE1</fullName>
    </submittedName>
</protein>
<dbReference type="Gene3D" id="3.40.50.1820">
    <property type="entry name" value="alpha/beta hydrolase"/>
    <property type="match status" value="2"/>
</dbReference>
<feature type="signal peptide" evidence="1">
    <location>
        <begin position="1"/>
        <end position="24"/>
    </location>
</feature>
<sequence>MFRFKKRYFLFCICLSLFGEQASAQQEFDGLRGTHNWIGFSDACNSLYHHLAQQAYHYLEQRAKGIAGIKTLAQWKERQLWTRKKLQEVTGAFPSRTPMNEKITRTIEKEDFRIEHIIYESQPGYYVTASLFIPSKIKGRMPAIIYCSGHSNTGYRSYQNILVNLVKKGFIVFAFDPAGQGERLQYFNPSTGKSDFQWPAWEHSYAGAQVFLTGNTLANYFIWDGIRAVDYLLTRKEVDRNRIGITGRSGGGTQAAFIAAFDERITAVAPENYITSFQRLYQSMGPQDAEQNFFNGIQQGIDMADLLLVRAPKPALIIATTQDMFPIQGTIETLRELERIYNAYDQPAQCKMVTDDAPHASTKKNREAMYAFFRRVLNNPGDTTDQQYKPLTAEELKVTSTGQLTTCLKGETIFSLNKKEAELKMQSLEKKRNYTPGYFSAIVQNAKSLSGYQEPDQLAIPVFAGRAERPGYSIEKYLLKGEGDYMIPYTVWKPAIPSDKVLIYLDPSGKSADAATGGAIEWFVKKGLMVLAPDLPGTGELGPGAFKGDSYIDSVSYNLWFSGMLTGRSIVGIQTGELIRLVKWLQQNYHGTEIYGLAKKQMAPVMLHAAAFDNSIQKLALLGPYISWRSIVCNERYDPAFLYSTVPGAIGVYDLPDLAASLAGKKLLLAGITDGKGHTDPIDIEKDLSVIRAAYKGETQHNLQILPFTSFEQMNGQLSNWLEK</sequence>
<dbReference type="InterPro" id="IPR008391">
    <property type="entry name" value="AXE1_dom"/>
</dbReference>
<organism evidence="3 4">
    <name type="scientific">Pseudobacter ginsenosidimutans</name>
    <dbReference type="NCBI Taxonomy" id="661488"/>
    <lineage>
        <taxon>Bacteria</taxon>
        <taxon>Pseudomonadati</taxon>
        <taxon>Bacteroidota</taxon>
        <taxon>Chitinophagia</taxon>
        <taxon>Chitinophagales</taxon>
        <taxon>Chitinophagaceae</taxon>
        <taxon>Pseudobacter</taxon>
    </lineage>
</organism>
<comment type="caution">
    <text evidence="3">The sequence shown here is derived from an EMBL/GenBank/DDBJ whole genome shotgun (WGS) entry which is preliminary data.</text>
</comment>
<feature type="domain" description="Acetyl xylan esterase" evidence="2">
    <location>
        <begin position="109"/>
        <end position="283"/>
    </location>
</feature>
<dbReference type="PANTHER" id="PTHR22946">
    <property type="entry name" value="DIENELACTONE HYDROLASE DOMAIN-CONTAINING PROTEIN-RELATED"/>
    <property type="match status" value="1"/>
</dbReference>
<reference evidence="3 4" key="1">
    <citation type="submission" date="2019-02" db="EMBL/GenBank/DDBJ databases">
        <title>Genomic Encyclopedia of Type Strains, Phase IV (KMG-IV): sequencing the most valuable type-strain genomes for metagenomic binning, comparative biology and taxonomic classification.</title>
        <authorList>
            <person name="Goeker M."/>
        </authorList>
    </citation>
    <scope>NUCLEOTIDE SEQUENCE [LARGE SCALE GENOMIC DNA]</scope>
    <source>
        <strain evidence="3 4">DSM 18116</strain>
    </source>
</reference>
<evidence type="ECO:0000256" key="1">
    <source>
        <dbReference type="SAM" id="SignalP"/>
    </source>
</evidence>
<name>A0A4Q7N0C4_9BACT</name>
<dbReference type="RefSeq" id="WP_130539452.1">
    <property type="nucleotide sequence ID" value="NZ_SGXA01000001.1"/>
</dbReference>
<dbReference type="Pfam" id="PF05448">
    <property type="entry name" value="AXE1"/>
    <property type="match status" value="1"/>
</dbReference>
<keyword evidence="4" id="KW-1185">Reference proteome</keyword>
<dbReference type="PANTHER" id="PTHR22946:SF8">
    <property type="entry name" value="ACETYL XYLAN ESTERASE DOMAIN-CONTAINING PROTEIN"/>
    <property type="match status" value="1"/>
</dbReference>
<dbReference type="Proteomes" id="UP000293874">
    <property type="component" value="Unassembled WGS sequence"/>
</dbReference>
<proteinExistence type="predicted"/>
<dbReference type="InterPro" id="IPR050261">
    <property type="entry name" value="FrsA_esterase"/>
</dbReference>
<evidence type="ECO:0000259" key="2">
    <source>
        <dbReference type="Pfam" id="PF05448"/>
    </source>
</evidence>
<evidence type="ECO:0000313" key="3">
    <source>
        <dbReference type="EMBL" id="RZS75041.1"/>
    </source>
</evidence>
<feature type="chain" id="PRO_5020565078" evidence="1">
    <location>
        <begin position="25"/>
        <end position="724"/>
    </location>
</feature>
<gene>
    <name evidence="3" type="ORF">EV199_0899</name>
</gene>
<dbReference type="EMBL" id="SGXA01000001">
    <property type="protein sequence ID" value="RZS75041.1"/>
    <property type="molecule type" value="Genomic_DNA"/>
</dbReference>
<evidence type="ECO:0000313" key="4">
    <source>
        <dbReference type="Proteomes" id="UP000293874"/>
    </source>
</evidence>
<dbReference type="SUPFAM" id="SSF53474">
    <property type="entry name" value="alpha/beta-Hydrolases"/>
    <property type="match status" value="2"/>
</dbReference>
<accession>A0A4Q7N0C4</accession>
<keyword evidence="1" id="KW-0732">Signal</keyword>
<dbReference type="AlphaFoldDB" id="A0A4Q7N0C4"/>
<dbReference type="InterPro" id="IPR029058">
    <property type="entry name" value="AB_hydrolase_fold"/>
</dbReference>